<evidence type="ECO:0000313" key="2">
    <source>
        <dbReference type="EMBL" id="VEN52527.1"/>
    </source>
</evidence>
<evidence type="ECO:0000256" key="1">
    <source>
        <dbReference type="SAM" id="MobiDB-lite"/>
    </source>
</evidence>
<proteinExistence type="predicted"/>
<dbReference type="OrthoDB" id="6369184at2759"/>
<name>A0A653CXE9_CALMS</name>
<reference evidence="2 3" key="1">
    <citation type="submission" date="2019-01" db="EMBL/GenBank/DDBJ databases">
        <authorList>
            <person name="Sayadi A."/>
        </authorList>
    </citation>
    <scope>NUCLEOTIDE SEQUENCE [LARGE SCALE GENOMIC DNA]</scope>
</reference>
<keyword evidence="3" id="KW-1185">Reference proteome</keyword>
<accession>A0A653CXE9</accession>
<protein>
    <submittedName>
        <fullName evidence="2">Uncharacterized protein</fullName>
    </submittedName>
</protein>
<dbReference type="Proteomes" id="UP000410492">
    <property type="component" value="Unassembled WGS sequence"/>
</dbReference>
<dbReference type="AlphaFoldDB" id="A0A653CXE9"/>
<feature type="non-terminal residue" evidence="2">
    <location>
        <position position="1"/>
    </location>
</feature>
<dbReference type="EMBL" id="CAACVG010009207">
    <property type="protein sequence ID" value="VEN52527.1"/>
    <property type="molecule type" value="Genomic_DNA"/>
</dbReference>
<sequence length="165" mass="18463">FTLSDNTNASNVNNTAAVVDAGCGNHDTDWVNVNRRRKRSAVIGSSKDMSIIKDVCKIRLFFQHFNTDCQRESFTINGRKYCGNLTGEVVTVPVNIYNQNDVKDIVYKSLGGTTYSFRQNPIVQIQGEQLSEDCSSVEPEVPVQRLLELPSNTTKQEESGQKLQK</sequence>
<evidence type="ECO:0000313" key="3">
    <source>
        <dbReference type="Proteomes" id="UP000410492"/>
    </source>
</evidence>
<feature type="compositionally biased region" description="Basic and acidic residues" evidence="1">
    <location>
        <begin position="155"/>
        <end position="165"/>
    </location>
</feature>
<gene>
    <name evidence="2" type="ORF">CALMAC_LOCUS12621</name>
</gene>
<organism evidence="2 3">
    <name type="scientific">Callosobruchus maculatus</name>
    <name type="common">Southern cowpea weevil</name>
    <name type="synonym">Pulse bruchid</name>
    <dbReference type="NCBI Taxonomy" id="64391"/>
    <lineage>
        <taxon>Eukaryota</taxon>
        <taxon>Metazoa</taxon>
        <taxon>Ecdysozoa</taxon>
        <taxon>Arthropoda</taxon>
        <taxon>Hexapoda</taxon>
        <taxon>Insecta</taxon>
        <taxon>Pterygota</taxon>
        <taxon>Neoptera</taxon>
        <taxon>Endopterygota</taxon>
        <taxon>Coleoptera</taxon>
        <taxon>Polyphaga</taxon>
        <taxon>Cucujiformia</taxon>
        <taxon>Chrysomeloidea</taxon>
        <taxon>Chrysomelidae</taxon>
        <taxon>Bruchinae</taxon>
        <taxon>Bruchini</taxon>
        <taxon>Callosobruchus</taxon>
    </lineage>
</organism>
<feature type="region of interest" description="Disordered" evidence="1">
    <location>
        <begin position="145"/>
        <end position="165"/>
    </location>
</feature>